<dbReference type="Proteomes" id="UP000799766">
    <property type="component" value="Unassembled WGS sequence"/>
</dbReference>
<keyword evidence="5 10" id="KW-0378">Hydrolase</keyword>
<dbReference type="GO" id="GO:0008474">
    <property type="term" value="F:palmitoyl-(protein) hydrolase activity"/>
    <property type="evidence" value="ECO:0007669"/>
    <property type="project" value="UniProtKB-EC"/>
</dbReference>
<dbReference type="AlphaFoldDB" id="A0A6A6NXZ1"/>
<evidence type="ECO:0000313" key="10">
    <source>
        <dbReference type="EMBL" id="KAF2456123.1"/>
    </source>
</evidence>
<dbReference type="Pfam" id="PF02089">
    <property type="entry name" value="Palm_thioest"/>
    <property type="match status" value="1"/>
</dbReference>
<dbReference type="EMBL" id="MU001684">
    <property type="protein sequence ID" value="KAF2456123.1"/>
    <property type="molecule type" value="Genomic_DNA"/>
</dbReference>
<evidence type="ECO:0000256" key="7">
    <source>
        <dbReference type="ARBA" id="ARBA00023180"/>
    </source>
</evidence>
<evidence type="ECO:0000256" key="5">
    <source>
        <dbReference type="ARBA" id="ARBA00022801"/>
    </source>
</evidence>
<dbReference type="EC" id="3.1.2.22" evidence="2"/>
<evidence type="ECO:0000256" key="3">
    <source>
        <dbReference type="ARBA" id="ARBA00014212"/>
    </source>
</evidence>
<keyword evidence="7" id="KW-0325">Glycoprotein</keyword>
<evidence type="ECO:0000256" key="4">
    <source>
        <dbReference type="ARBA" id="ARBA00022729"/>
    </source>
</evidence>
<dbReference type="Gene3D" id="3.40.50.1820">
    <property type="entry name" value="alpha/beta hydrolase"/>
    <property type="match status" value="1"/>
</dbReference>
<dbReference type="FunFam" id="3.40.50.1820:FF:000107">
    <property type="entry name" value="Palmitoyl-protein thioesterase 1"/>
    <property type="match status" value="1"/>
</dbReference>
<name>A0A6A6NXZ1_9PEZI</name>
<organism evidence="10 11">
    <name type="scientific">Lineolata rhizophorae</name>
    <dbReference type="NCBI Taxonomy" id="578093"/>
    <lineage>
        <taxon>Eukaryota</taxon>
        <taxon>Fungi</taxon>
        <taxon>Dikarya</taxon>
        <taxon>Ascomycota</taxon>
        <taxon>Pezizomycotina</taxon>
        <taxon>Dothideomycetes</taxon>
        <taxon>Dothideomycetes incertae sedis</taxon>
        <taxon>Lineolatales</taxon>
        <taxon>Lineolataceae</taxon>
        <taxon>Lineolata</taxon>
    </lineage>
</organism>
<dbReference type="PRINTS" id="PR00414">
    <property type="entry name" value="PPTHIESTRASE"/>
</dbReference>
<feature type="chain" id="PRO_5025334185" description="Palmitoyl-protein thioesterase 1" evidence="9">
    <location>
        <begin position="28"/>
        <end position="347"/>
    </location>
</feature>
<gene>
    <name evidence="10" type="ORF">BDY21DRAFT_288190</name>
</gene>
<comment type="similarity">
    <text evidence="1">Belongs to the palmitoyl-protein thioesterase family.</text>
</comment>
<evidence type="ECO:0000256" key="2">
    <source>
        <dbReference type="ARBA" id="ARBA00012423"/>
    </source>
</evidence>
<dbReference type="OrthoDB" id="10263094at2759"/>
<dbReference type="PANTHER" id="PTHR11247:SF8">
    <property type="entry name" value="PALMITOYL-PROTEIN THIOESTERASE 1"/>
    <property type="match status" value="1"/>
</dbReference>
<evidence type="ECO:0000256" key="9">
    <source>
        <dbReference type="SAM" id="SignalP"/>
    </source>
</evidence>
<dbReference type="InterPro" id="IPR002472">
    <property type="entry name" value="Palm_thioest"/>
</dbReference>
<protein>
    <recommendedName>
        <fullName evidence="3">Palmitoyl-protein thioesterase 1</fullName>
        <ecNumber evidence="2">3.1.2.22</ecNumber>
    </recommendedName>
    <alternativeName>
        <fullName evidence="8">Palmitoyl-protein hydrolase 1</fullName>
    </alternativeName>
</protein>
<sequence>MRLTKFLSSTLFSLLAALSATSIPATAHPTTTVSDAADSAPIPFIIWHGLGDNYANDWLLELGDLIQALHPGSFVYNIRLDEDPSSDRTATFLGNLTTQLASVCADLATHPILSAAPAVNALGFSQGGQFLRGYVERCNAPPVRRLVTFGAQHNGIAEFERCGDGDWICKGAMGLLHWNTWSGFVQGRVVPAQYYRETNNETGLGSDAYLENSNWLADVNNERAEKNETYKANLASLEKFVMYVFENDTTVIPKESGWFAEVNTDTGNVTALRDRKMYKEDWLGLRELDEKDGLAFRTVPGGHMHLNDTILKKSLLEDFGVKRSSSYESAEPERDSDIQNVLGDWEL</sequence>
<keyword evidence="4 9" id="KW-0732">Signal</keyword>
<proteinExistence type="inferred from homology"/>
<dbReference type="SUPFAM" id="SSF53474">
    <property type="entry name" value="alpha/beta-Hydrolases"/>
    <property type="match status" value="1"/>
</dbReference>
<evidence type="ECO:0000256" key="1">
    <source>
        <dbReference type="ARBA" id="ARBA00010758"/>
    </source>
</evidence>
<accession>A0A6A6NXZ1</accession>
<reference evidence="10" key="1">
    <citation type="journal article" date="2020" name="Stud. Mycol.">
        <title>101 Dothideomycetes genomes: a test case for predicting lifestyles and emergence of pathogens.</title>
        <authorList>
            <person name="Haridas S."/>
            <person name="Albert R."/>
            <person name="Binder M."/>
            <person name="Bloem J."/>
            <person name="Labutti K."/>
            <person name="Salamov A."/>
            <person name="Andreopoulos B."/>
            <person name="Baker S."/>
            <person name="Barry K."/>
            <person name="Bills G."/>
            <person name="Bluhm B."/>
            <person name="Cannon C."/>
            <person name="Castanera R."/>
            <person name="Culley D."/>
            <person name="Daum C."/>
            <person name="Ezra D."/>
            <person name="Gonzalez J."/>
            <person name="Henrissat B."/>
            <person name="Kuo A."/>
            <person name="Liang C."/>
            <person name="Lipzen A."/>
            <person name="Lutzoni F."/>
            <person name="Magnuson J."/>
            <person name="Mondo S."/>
            <person name="Nolan M."/>
            <person name="Ohm R."/>
            <person name="Pangilinan J."/>
            <person name="Park H.-J."/>
            <person name="Ramirez L."/>
            <person name="Alfaro M."/>
            <person name="Sun H."/>
            <person name="Tritt A."/>
            <person name="Yoshinaga Y."/>
            <person name="Zwiers L.-H."/>
            <person name="Turgeon B."/>
            <person name="Goodwin S."/>
            <person name="Spatafora J."/>
            <person name="Crous P."/>
            <person name="Grigoriev I."/>
        </authorList>
    </citation>
    <scope>NUCLEOTIDE SEQUENCE</scope>
    <source>
        <strain evidence="10">ATCC 16933</strain>
    </source>
</reference>
<evidence type="ECO:0000256" key="8">
    <source>
        <dbReference type="ARBA" id="ARBA00031934"/>
    </source>
</evidence>
<keyword evidence="6" id="KW-1015">Disulfide bond</keyword>
<evidence type="ECO:0000313" key="11">
    <source>
        <dbReference type="Proteomes" id="UP000799766"/>
    </source>
</evidence>
<dbReference type="InterPro" id="IPR029058">
    <property type="entry name" value="AB_hydrolase_fold"/>
</dbReference>
<keyword evidence="11" id="KW-1185">Reference proteome</keyword>
<evidence type="ECO:0000256" key="6">
    <source>
        <dbReference type="ARBA" id="ARBA00023157"/>
    </source>
</evidence>
<dbReference type="PANTHER" id="PTHR11247">
    <property type="entry name" value="PALMITOYL-PROTEIN THIOESTERASE/DOLICHYLDIPHOSPHATASE 1"/>
    <property type="match status" value="1"/>
</dbReference>
<feature type="signal peptide" evidence="9">
    <location>
        <begin position="1"/>
        <end position="27"/>
    </location>
</feature>